<dbReference type="Pfam" id="PF08368">
    <property type="entry name" value="FAST_2"/>
    <property type="match status" value="1"/>
</dbReference>
<dbReference type="OMA" id="LCILQQA"/>
<dbReference type="OrthoDB" id="6501018at2759"/>
<dbReference type="SMART" id="SM00952">
    <property type="entry name" value="RAP"/>
    <property type="match status" value="1"/>
</dbReference>
<dbReference type="Proteomes" id="UP000198287">
    <property type="component" value="Unassembled WGS sequence"/>
</dbReference>
<dbReference type="STRING" id="158441.A0A226DGF4"/>
<dbReference type="EMBL" id="LNIX01000020">
    <property type="protein sequence ID" value="OXA43934.1"/>
    <property type="molecule type" value="Genomic_DNA"/>
</dbReference>
<gene>
    <name evidence="2" type="ORF">Fcan01_21209</name>
</gene>
<dbReference type="Pfam" id="PF06743">
    <property type="entry name" value="FAST_1"/>
    <property type="match status" value="1"/>
</dbReference>
<evidence type="ECO:0000313" key="3">
    <source>
        <dbReference type="Proteomes" id="UP000198287"/>
    </source>
</evidence>
<comment type="caution">
    <text evidence="2">The sequence shown here is derived from an EMBL/GenBank/DDBJ whole genome shotgun (WGS) entry which is preliminary data.</text>
</comment>
<reference evidence="2 3" key="1">
    <citation type="submission" date="2015-12" db="EMBL/GenBank/DDBJ databases">
        <title>The genome of Folsomia candida.</title>
        <authorList>
            <person name="Faddeeva A."/>
            <person name="Derks M.F."/>
            <person name="Anvar Y."/>
            <person name="Smit S."/>
            <person name="Van Straalen N."/>
            <person name="Roelofs D."/>
        </authorList>
    </citation>
    <scope>NUCLEOTIDE SEQUENCE [LARGE SCALE GENOMIC DNA]</scope>
    <source>
        <strain evidence="2 3">VU population</strain>
        <tissue evidence="2">Whole body</tissue>
    </source>
</reference>
<dbReference type="AlphaFoldDB" id="A0A226DGF4"/>
<sequence>MDIWDYEILRFSSVGSNKDLDRISLGPTLGPKQVAMHYQPIHRCCWGFLRNSRAATALSLLRQRQPRVQTLRRKDFLLSREFHSTREVCSFSTSATTLKFKEGQEVVVNLARNEGMRSTDVKVGDHIFLEEDNSSTTNLPAVVQGTIYACNSAEELLKISSRQSLLLKHACLILHRLGQLSENDKSPKFDLLLKDERFVKMCNLIQRADYSHNPHLLFAALHGLQKLGALESSEIYQKLYMELKWGMRRCQIRYLIRSIAMFAHTIVQPSPGNKSTDAVALSDSKIDIVELAIHTIQRRWVEIVSGQDFNSSFKIFQFLDEETRGKLEDRAVEMVPTFTPSEMRQLFVSIAGQKRRPTPLLRTLAFHFAKCVDSSSAKDLIELIYALNELTFADPVLMENILSNLCPEVPTIQNPALISSLVTSIGQIRYKHKAIMRILNEWMVQHVKILRPFDCAAWLLTCAVLNHSTENTKMLCEHFKAVLSPKTSSGHVEWINIVHSLLVHNSHTNELLASVLSPEVITSIENMGLKSSKSKIKLLNINATARHQAKSGYKGPFLTEKTESQWASTNLSTSDKKLAGIALDTMSSFLSPEKYLTLNQKLPCGVFADAICMLNKNKEPVSHMESKRNKTTPYQPAALVIEGYAAMTLGCKEPTGQTVLNRSLLEKEGYIVITIPYTELSQSEKLIKRAKYLEQKLKGITDSITSA</sequence>
<dbReference type="InterPro" id="IPR013584">
    <property type="entry name" value="RAP"/>
</dbReference>
<organism evidence="2 3">
    <name type="scientific">Folsomia candida</name>
    <name type="common">Springtail</name>
    <dbReference type="NCBI Taxonomy" id="158441"/>
    <lineage>
        <taxon>Eukaryota</taxon>
        <taxon>Metazoa</taxon>
        <taxon>Ecdysozoa</taxon>
        <taxon>Arthropoda</taxon>
        <taxon>Hexapoda</taxon>
        <taxon>Collembola</taxon>
        <taxon>Entomobryomorpha</taxon>
        <taxon>Isotomoidea</taxon>
        <taxon>Isotomidae</taxon>
        <taxon>Proisotominae</taxon>
        <taxon>Folsomia</taxon>
    </lineage>
</organism>
<dbReference type="InterPro" id="IPR010622">
    <property type="entry name" value="FAST_Leu-rich"/>
</dbReference>
<dbReference type="InterPro" id="IPR013579">
    <property type="entry name" value="FAST_2"/>
</dbReference>
<protein>
    <submittedName>
        <fullName evidence="2">Protein TBRG4</fullName>
    </submittedName>
</protein>
<evidence type="ECO:0000259" key="1">
    <source>
        <dbReference type="PROSITE" id="PS51286"/>
    </source>
</evidence>
<dbReference type="GO" id="GO:0044528">
    <property type="term" value="P:regulation of mitochondrial mRNA stability"/>
    <property type="evidence" value="ECO:0007669"/>
    <property type="project" value="InterPro"/>
</dbReference>
<name>A0A226DGF4_FOLCA</name>
<feature type="domain" description="RAP" evidence="1">
    <location>
        <begin position="637"/>
        <end position="695"/>
    </location>
</feature>
<dbReference type="CDD" id="cd23739">
    <property type="entry name" value="TBRG4-like_N"/>
    <property type="match status" value="1"/>
</dbReference>
<evidence type="ECO:0000313" key="2">
    <source>
        <dbReference type="EMBL" id="OXA43934.1"/>
    </source>
</evidence>
<accession>A0A226DGF4</accession>
<dbReference type="Pfam" id="PF08373">
    <property type="entry name" value="RAP"/>
    <property type="match status" value="1"/>
</dbReference>
<keyword evidence="3" id="KW-1185">Reference proteome</keyword>
<dbReference type="PROSITE" id="PS51286">
    <property type="entry name" value="RAP"/>
    <property type="match status" value="1"/>
</dbReference>
<proteinExistence type="predicted"/>